<keyword evidence="2" id="KW-1185">Reference proteome</keyword>
<reference evidence="1" key="1">
    <citation type="journal article" date="2023" name="Mol. Biol. Evol.">
        <title>Third-Generation Sequencing Reveals the Adaptive Role of the Epigenome in Three Deep-Sea Polychaetes.</title>
        <authorList>
            <person name="Perez M."/>
            <person name="Aroh O."/>
            <person name="Sun Y."/>
            <person name="Lan Y."/>
            <person name="Juniper S.K."/>
            <person name="Young C.R."/>
            <person name="Angers B."/>
            <person name="Qian P.Y."/>
        </authorList>
    </citation>
    <scope>NUCLEOTIDE SEQUENCE</scope>
    <source>
        <strain evidence="1">R07B-5</strain>
    </source>
</reference>
<dbReference type="Proteomes" id="UP001209878">
    <property type="component" value="Unassembled WGS sequence"/>
</dbReference>
<gene>
    <name evidence="1" type="ORF">NP493_850g01003</name>
</gene>
<comment type="caution">
    <text evidence="1">The sequence shown here is derived from an EMBL/GenBank/DDBJ whole genome shotgun (WGS) entry which is preliminary data.</text>
</comment>
<organism evidence="1 2">
    <name type="scientific">Ridgeia piscesae</name>
    <name type="common">Tubeworm</name>
    <dbReference type="NCBI Taxonomy" id="27915"/>
    <lineage>
        <taxon>Eukaryota</taxon>
        <taxon>Metazoa</taxon>
        <taxon>Spiralia</taxon>
        <taxon>Lophotrochozoa</taxon>
        <taxon>Annelida</taxon>
        <taxon>Polychaeta</taxon>
        <taxon>Sedentaria</taxon>
        <taxon>Canalipalpata</taxon>
        <taxon>Sabellida</taxon>
        <taxon>Siboglinidae</taxon>
        <taxon>Ridgeia</taxon>
    </lineage>
</organism>
<evidence type="ECO:0000313" key="2">
    <source>
        <dbReference type="Proteomes" id="UP001209878"/>
    </source>
</evidence>
<name>A0AAD9NMH0_RIDPI</name>
<proteinExistence type="predicted"/>
<dbReference type="EMBL" id="JAODUO010000849">
    <property type="protein sequence ID" value="KAK2173771.1"/>
    <property type="molecule type" value="Genomic_DNA"/>
</dbReference>
<evidence type="ECO:0000313" key="1">
    <source>
        <dbReference type="EMBL" id="KAK2173771.1"/>
    </source>
</evidence>
<sequence length="45" mass="5043">MNTLNGSDHNFCLLRASGWISTIGQYPLCSLVRLQAGTRLFWFPG</sequence>
<dbReference type="AlphaFoldDB" id="A0AAD9NMH0"/>
<accession>A0AAD9NMH0</accession>
<protein>
    <submittedName>
        <fullName evidence="1">Uncharacterized protein</fullName>
    </submittedName>
</protein>